<gene>
    <name evidence="4" type="ORF">FY036_06970</name>
</gene>
<evidence type="ECO:0000256" key="2">
    <source>
        <dbReference type="ARBA" id="ARBA00023315"/>
    </source>
</evidence>
<dbReference type="InterPro" id="IPR016181">
    <property type="entry name" value="Acyl_CoA_acyltransferase"/>
</dbReference>
<keyword evidence="1 4" id="KW-0808">Transferase</keyword>
<feature type="domain" description="N-acetyltransferase" evidence="3">
    <location>
        <begin position="3"/>
        <end position="155"/>
    </location>
</feature>
<dbReference type="RefSeq" id="WP_148913992.1">
    <property type="nucleotide sequence ID" value="NZ_VSZS01000058.1"/>
</dbReference>
<keyword evidence="2" id="KW-0012">Acyltransferase</keyword>
<dbReference type="Gene3D" id="3.40.630.30">
    <property type="match status" value="1"/>
</dbReference>
<dbReference type="PANTHER" id="PTHR43877">
    <property type="entry name" value="AMINOALKYLPHOSPHONATE N-ACETYLTRANSFERASE-RELATED-RELATED"/>
    <property type="match status" value="1"/>
</dbReference>
<dbReference type="PROSITE" id="PS51186">
    <property type="entry name" value="GNAT"/>
    <property type="match status" value="1"/>
</dbReference>
<accession>A0A5D4H016</accession>
<evidence type="ECO:0000259" key="3">
    <source>
        <dbReference type="PROSITE" id="PS51186"/>
    </source>
</evidence>
<sequence length="164" mass="17904">MAIEIAIETPLQDDMRALIVELNDAMNAQEPDTPEEFKFRMTAEEMAGPETTVWIARLDGKAVGCGALLRHGGGYGEVKRMYVRPGMQGRGIAGLILSAIEQKAAAEGMSRLALETGVPYLAARRVYERAGFAQCGPFADYPDNPYSVFYEKALTRQQAAETAL</sequence>
<protein>
    <submittedName>
        <fullName evidence="4">GNAT family N-acetyltransferase</fullName>
    </submittedName>
</protein>
<dbReference type="InterPro" id="IPR050832">
    <property type="entry name" value="Bact_Acetyltransf"/>
</dbReference>
<evidence type="ECO:0000313" key="4">
    <source>
        <dbReference type="EMBL" id="TYR33784.1"/>
    </source>
</evidence>
<dbReference type="SUPFAM" id="SSF55729">
    <property type="entry name" value="Acyl-CoA N-acyltransferases (Nat)"/>
    <property type="match status" value="1"/>
</dbReference>
<evidence type="ECO:0000256" key="1">
    <source>
        <dbReference type="ARBA" id="ARBA00022679"/>
    </source>
</evidence>
<reference evidence="4 5" key="1">
    <citation type="submission" date="2019-08" db="EMBL/GenBank/DDBJ databases">
        <authorList>
            <person name="Seo Y.L."/>
        </authorList>
    </citation>
    <scope>NUCLEOTIDE SEQUENCE [LARGE SCALE GENOMIC DNA]</scope>
    <source>
        <strain evidence="4 5">MaA-C15</strain>
    </source>
</reference>
<name>A0A5D4H016_9HYPH</name>
<dbReference type="InterPro" id="IPR000182">
    <property type="entry name" value="GNAT_dom"/>
</dbReference>
<dbReference type="AlphaFoldDB" id="A0A5D4H016"/>
<proteinExistence type="predicted"/>
<keyword evidence="5" id="KW-1185">Reference proteome</keyword>
<organism evidence="4 5">
    <name type="scientific">Neoaquamicrobium microcysteis</name>
    <dbReference type="NCBI Taxonomy" id="2682781"/>
    <lineage>
        <taxon>Bacteria</taxon>
        <taxon>Pseudomonadati</taxon>
        <taxon>Pseudomonadota</taxon>
        <taxon>Alphaproteobacteria</taxon>
        <taxon>Hyphomicrobiales</taxon>
        <taxon>Phyllobacteriaceae</taxon>
        <taxon>Neoaquamicrobium</taxon>
    </lineage>
</organism>
<dbReference type="EMBL" id="VSZS01000058">
    <property type="protein sequence ID" value="TYR33784.1"/>
    <property type="molecule type" value="Genomic_DNA"/>
</dbReference>
<comment type="caution">
    <text evidence="4">The sequence shown here is derived from an EMBL/GenBank/DDBJ whole genome shotgun (WGS) entry which is preliminary data.</text>
</comment>
<dbReference type="GO" id="GO:0016747">
    <property type="term" value="F:acyltransferase activity, transferring groups other than amino-acyl groups"/>
    <property type="evidence" value="ECO:0007669"/>
    <property type="project" value="InterPro"/>
</dbReference>
<dbReference type="CDD" id="cd04301">
    <property type="entry name" value="NAT_SF"/>
    <property type="match status" value="1"/>
</dbReference>
<evidence type="ECO:0000313" key="5">
    <source>
        <dbReference type="Proteomes" id="UP000323258"/>
    </source>
</evidence>
<dbReference type="PANTHER" id="PTHR43877:SF2">
    <property type="entry name" value="AMINOALKYLPHOSPHONATE N-ACETYLTRANSFERASE-RELATED"/>
    <property type="match status" value="1"/>
</dbReference>
<dbReference type="Pfam" id="PF00583">
    <property type="entry name" value="Acetyltransf_1"/>
    <property type="match status" value="1"/>
</dbReference>
<dbReference type="OrthoDB" id="9803233at2"/>
<reference evidence="4 5" key="2">
    <citation type="submission" date="2019-09" db="EMBL/GenBank/DDBJ databases">
        <title>Mesorhizobium sp. MaA-C15 isolated from Microcystis aeruginosa.</title>
        <authorList>
            <person name="Jeong S.E."/>
            <person name="Jin H.M."/>
            <person name="Jeon C.O."/>
        </authorList>
    </citation>
    <scope>NUCLEOTIDE SEQUENCE [LARGE SCALE GENOMIC DNA]</scope>
    <source>
        <strain evidence="4 5">MaA-C15</strain>
    </source>
</reference>
<dbReference type="Proteomes" id="UP000323258">
    <property type="component" value="Unassembled WGS sequence"/>
</dbReference>